<protein>
    <submittedName>
        <fullName evidence="3">Alkaline shock response membrane anchor protein AmaP</fullName>
    </submittedName>
</protein>
<proteinExistence type="predicted"/>
<dbReference type="NCBIfam" id="NF033218">
    <property type="entry name" value="anchor_AmaP"/>
    <property type="match status" value="1"/>
</dbReference>
<keyword evidence="1" id="KW-0472">Membrane</keyword>
<evidence type="ECO:0000256" key="1">
    <source>
        <dbReference type="SAM" id="Phobius"/>
    </source>
</evidence>
<organism evidence="3 4">
    <name type="scientific">Streptomyces bambusae</name>
    <dbReference type="NCBI Taxonomy" id="1550616"/>
    <lineage>
        <taxon>Bacteria</taxon>
        <taxon>Bacillati</taxon>
        <taxon>Actinomycetota</taxon>
        <taxon>Actinomycetes</taxon>
        <taxon>Kitasatosporales</taxon>
        <taxon>Streptomycetaceae</taxon>
        <taxon>Streptomyces</taxon>
    </lineage>
</organism>
<reference evidence="3 4" key="1">
    <citation type="submission" date="2019-12" db="EMBL/GenBank/DDBJ databases">
        <title>Genome sequence of Streptomyces bambusae.</title>
        <authorList>
            <person name="Bansal K."/>
            <person name="Choksket S."/>
            <person name="Korpole S."/>
            <person name="Patil P.B."/>
        </authorList>
    </citation>
    <scope>NUCLEOTIDE SEQUENCE [LARGE SCALE GENOMIC DNA]</scope>
    <source>
        <strain evidence="3 4">SK60</strain>
    </source>
</reference>
<dbReference type="RefSeq" id="WP_308120415.1">
    <property type="nucleotide sequence ID" value="NZ_WTFF01000168.1"/>
</dbReference>
<keyword evidence="1" id="KW-0812">Transmembrane</keyword>
<comment type="caution">
    <text evidence="3">The sequence shown here is derived from an EMBL/GenBank/DDBJ whole genome shotgun (WGS) entry which is preliminary data.</text>
</comment>
<dbReference type="EMBL" id="WTFF01000168">
    <property type="protein sequence ID" value="MBW5484492.1"/>
    <property type="molecule type" value="Genomic_DNA"/>
</dbReference>
<evidence type="ECO:0000313" key="3">
    <source>
        <dbReference type="EMBL" id="MBW5484492.1"/>
    </source>
</evidence>
<accession>A0ABS6Z9M7</accession>
<keyword evidence="2" id="KW-0732">Signal</keyword>
<feature type="signal peptide" evidence="2">
    <location>
        <begin position="1"/>
        <end position="22"/>
    </location>
</feature>
<keyword evidence="1" id="KW-1133">Transmembrane helix</keyword>
<evidence type="ECO:0000313" key="4">
    <source>
        <dbReference type="Proteomes" id="UP000812013"/>
    </source>
</evidence>
<feature type="transmembrane region" description="Helical" evidence="1">
    <location>
        <begin position="52"/>
        <end position="72"/>
    </location>
</feature>
<evidence type="ECO:0000256" key="2">
    <source>
        <dbReference type="SAM" id="SignalP"/>
    </source>
</evidence>
<keyword evidence="4" id="KW-1185">Reference proteome</keyword>
<dbReference type="Proteomes" id="UP000812013">
    <property type="component" value="Unassembled WGS sequence"/>
</dbReference>
<sequence>MLGTANRVLLALAGLLAAAAGAAVLAASWPFAGRDEPLLSRARQRDLHAEGWVWWAEAAALAACVLLALWWLSAQLRRSRLPDVLVDTGDGAYAVLRGRALEEAVAAECEALDGVAHCRVALHGRRDAPALRITLRLEPYAVPADVLAGLAGPVLDHARTSAGLPELPTEARLLLTPHHAPRVT</sequence>
<name>A0ABS6Z9M7_9ACTN</name>
<feature type="chain" id="PRO_5046739778" evidence="2">
    <location>
        <begin position="23"/>
        <end position="184"/>
    </location>
</feature>
<gene>
    <name evidence="3" type="primary">amaP</name>
    <name evidence="3" type="ORF">GPJ59_22075</name>
</gene>